<accession>R7YMD1</accession>
<name>R7YMD1_CONA1</name>
<dbReference type="Proteomes" id="UP000016924">
    <property type="component" value="Unassembled WGS sequence"/>
</dbReference>
<comment type="cofactor">
    <cofactor evidence="1 5">
        <name>heme</name>
        <dbReference type="ChEBI" id="CHEBI:30413"/>
    </cofactor>
</comment>
<evidence type="ECO:0000256" key="4">
    <source>
        <dbReference type="ARBA" id="ARBA00023004"/>
    </source>
</evidence>
<keyword evidence="8" id="KW-1185">Reference proteome</keyword>
<reference evidence="8" key="1">
    <citation type="submission" date="2012-06" db="EMBL/GenBank/DDBJ databases">
        <title>The genome sequence of Coniosporium apollinis CBS 100218.</title>
        <authorList>
            <consortium name="The Broad Institute Genome Sequencing Platform"/>
            <person name="Cuomo C."/>
            <person name="Gorbushina A."/>
            <person name="Noack S."/>
            <person name="Walker B."/>
            <person name="Young S.K."/>
            <person name="Zeng Q."/>
            <person name="Gargeya S."/>
            <person name="Fitzgerald M."/>
            <person name="Haas B."/>
            <person name="Abouelleil A."/>
            <person name="Alvarado L."/>
            <person name="Arachchi H.M."/>
            <person name="Berlin A.M."/>
            <person name="Chapman S.B."/>
            <person name="Goldberg J."/>
            <person name="Griggs A."/>
            <person name="Gujja S."/>
            <person name="Hansen M."/>
            <person name="Howarth C."/>
            <person name="Imamovic A."/>
            <person name="Larimer J."/>
            <person name="McCowan C."/>
            <person name="Montmayeur A."/>
            <person name="Murphy C."/>
            <person name="Neiman D."/>
            <person name="Pearson M."/>
            <person name="Priest M."/>
            <person name="Roberts A."/>
            <person name="Saif S."/>
            <person name="Shea T."/>
            <person name="Sisk P."/>
            <person name="Sykes S."/>
            <person name="Wortman J."/>
            <person name="Nusbaum C."/>
            <person name="Birren B."/>
        </authorList>
    </citation>
    <scope>NUCLEOTIDE SEQUENCE [LARGE SCALE GENOMIC DNA]</scope>
    <source>
        <strain evidence="8">CBS 100218</strain>
    </source>
</reference>
<dbReference type="InterPro" id="IPR053007">
    <property type="entry name" value="CYP450_monoxygenase_sec-met"/>
</dbReference>
<dbReference type="GO" id="GO:0005506">
    <property type="term" value="F:iron ion binding"/>
    <property type="evidence" value="ECO:0007669"/>
    <property type="project" value="InterPro"/>
</dbReference>
<dbReference type="GO" id="GO:0004497">
    <property type="term" value="F:monooxygenase activity"/>
    <property type="evidence" value="ECO:0007669"/>
    <property type="project" value="InterPro"/>
</dbReference>
<evidence type="ECO:0000256" key="1">
    <source>
        <dbReference type="ARBA" id="ARBA00001971"/>
    </source>
</evidence>
<proteinExistence type="inferred from homology"/>
<dbReference type="GO" id="GO:0016705">
    <property type="term" value="F:oxidoreductase activity, acting on paired donors, with incorporation or reduction of molecular oxygen"/>
    <property type="evidence" value="ECO:0007669"/>
    <property type="project" value="InterPro"/>
</dbReference>
<dbReference type="AlphaFoldDB" id="R7YMD1"/>
<evidence type="ECO:0008006" key="9">
    <source>
        <dbReference type="Google" id="ProtNLM"/>
    </source>
</evidence>
<dbReference type="GeneID" id="19899595"/>
<keyword evidence="6" id="KW-0812">Transmembrane</keyword>
<feature type="binding site" description="axial binding residue" evidence="5">
    <location>
        <position position="460"/>
    </location>
    <ligand>
        <name>heme</name>
        <dbReference type="ChEBI" id="CHEBI:30413"/>
    </ligand>
    <ligandPart>
        <name>Fe</name>
        <dbReference type="ChEBI" id="CHEBI:18248"/>
    </ligandPart>
</feature>
<protein>
    <recommendedName>
        <fullName evidence="9">Cytochrome P450</fullName>
    </recommendedName>
</protein>
<evidence type="ECO:0000313" key="8">
    <source>
        <dbReference type="Proteomes" id="UP000016924"/>
    </source>
</evidence>
<evidence type="ECO:0000256" key="3">
    <source>
        <dbReference type="ARBA" id="ARBA00022723"/>
    </source>
</evidence>
<keyword evidence="6" id="KW-0472">Membrane</keyword>
<dbReference type="Gene3D" id="1.10.630.10">
    <property type="entry name" value="Cytochrome P450"/>
    <property type="match status" value="1"/>
</dbReference>
<evidence type="ECO:0000256" key="5">
    <source>
        <dbReference type="PIRSR" id="PIRSR602403-1"/>
    </source>
</evidence>
<gene>
    <name evidence="7" type="ORF">W97_02284</name>
</gene>
<dbReference type="OMA" id="WGFGTTQ"/>
<dbReference type="PANTHER" id="PTHR47582:SF1">
    <property type="entry name" value="P450, PUTATIVE (EUROFUNG)-RELATED"/>
    <property type="match status" value="1"/>
</dbReference>
<keyword evidence="6" id="KW-1133">Transmembrane helix</keyword>
<sequence length="535" mass="59263">MDPSTTATLPGGRTATGGILLLAIVAVVVLASRRFLQYYPDPREPPVVPARIPYVGHIIGLIRYGGQYFRMLDERYKYPIYTLPMLNSRMYLVTSPVLASNIQRASKTLSFNKLVGYSLPGMIEYDEEAMKVCMNGTEKTDENPGLIPAMHDMLYSVLAPGKHLDEISELVLKGHAGYLNGLARGESQTMDLYRWTRDMFSVCTARALYGPENIFAMQPELVEAFWDLDAGMTKLMPGILPSLIARKAYYARKKLYAAFIEYIKQRSYLKASQVIRNRVEINAEHGLNTKMLGHGEVVFLWGSLVNATQSSFWLISNIFSRPELLKEIRAEIEAHAMITQQEGTVRVLDMKALRNSCPLLVSVYRETLRMTANVNSSRLVTADTMVADQYLLRANSVVQIVSGVIHSDPAVWGHDAAEFNPRRFYNSTAGNFTAKDEAKQGSKQVNPVAFRAFSGGSVLCPGRHFAQVEILGLAAAMAMCFDVTAVDGGPMPVPGKDGTGMLAVDRPLEAIHVNIRRRTGWEDVTIAYDAHGPPA</sequence>
<keyword evidence="3 5" id="KW-0479">Metal-binding</keyword>
<evidence type="ECO:0000256" key="6">
    <source>
        <dbReference type="SAM" id="Phobius"/>
    </source>
</evidence>
<dbReference type="GO" id="GO:0020037">
    <property type="term" value="F:heme binding"/>
    <property type="evidence" value="ECO:0007669"/>
    <property type="project" value="InterPro"/>
</dbReference>
<evidence type="ECO:0000313" key="7">
    <source>
        <dbReference type="EMBL" id="EON63057.1"/>
    </source>
</evidence>
<dbReference type="STRING" id="1168221.R7YMD1"/>
<comment type="similarity">
    <text evidence="2">Belongs to the cytochrome P450 family.</text>
</comment>
<dbReference type="eggNOG" id="KOG0684">
    <property type="taxonomic scope" value="Eukaryota"/>
</dbReference>
<dbReference type="PANTHER" id="PTHR47582">
    <property type="entry name" value="P450, PUTATIVE (EUROFUNG)-RELATED"/>
    <property type="match status" value="1"/>
</dbReference>
<feature type="transmembrane region" description="Helical" evidence="6">
    <location>
        <begin position="12"/>
        <end position="31"/>
    </location>
</feature>
<dbReference type="CDD" id="cd11040">
    <property type="entry name" value="CYP7_CYP8-like"/>
    <property type="match status" value="1"/>
</dbReference>
<dbReference type="OrthoDB" id="3366823at2759"/>
<keyword evidence="5" id="KW-0349">Heme</keyword>
<dbReference type="InterPro" id="IPR001128">
    <property type="entry name" value="Cyt_P450"/>
</dbReference>
<dbReference type="HOGENOM" id="CLU_018012_4_2_1"/>
<dbReference type="InterPro" id="IPR036396">
    <property type="entry name" value="Cyt_P450_sf"/>
</dbReference>
<organism evidence="7 8">
    <name type="scientific">Coniosporium apollinis (strain CBS 100218)</name>
    <name type="common">Rock-inhabiting black yeast</name>
    <dbReference type="NCBI Taxonomy" id="1168221"/>
    <lineage>
        <taxon>Eukaryota</taxon>
        <taxon>Fungi</taxon>
        <taxon>Dikarya</taxon>
        <taxon>Ascomycota</taxon>
        <taxon>Pezizomycotina</taxon>
        <taxon>Dothideomycetes</taxon>
        <taxon>Dothideomycetes incertae sedis</taxon>
        <taxon>Coniosporium</taxon>
    </lineage>
</organism>
<dbReference type="SUPFAM" id="SSF48264">
    <property type="entry name" value="Cytochrome P450"/>
    <property type="match status" value="1"/>
</dbReference>
<dbReference type="RefSeq" id="XP_007778374.1">
    <property type="nucleotide sequence ID" value="XM_007780184.1"/>
</dbReference>
<dbReference type="EMBL" id="JH767561">
    <property type="protein sequence ID" value="EON63057.1"/>
    <property type="molecule type" value="Genomic_DNA"/>
</dbReference>
<dbReference type="PRINTS" id="PR00465">
    <property type="entry name" value="EP450IV"/>
</dbReference>
<dbReference type="InterPro" id="IPR002403">
    <property type="entry name" value="Cyt_P450_E_grp-IV"/>
</dbReference>
<dbReference type="Pfam" id="PF00067">
    <property type="entry name" value="p450"/>
    <property type="match status" value="1"/>
</dbReference>
<evidence type="ECO:0000256" key="2">
    <source>
        <dbReference type="ARBA" id="ARBA00010617"/>
    </source>
</evidence>
<keyword evidence="4 5" id="KW-0408">Iron</keyword>